<name>A0A202BZK8_9FLAO</name>
<proteinExistence type="predicted"/>
<accession>A0A202BZK8</accession>
<gene>
    <name evidence="3" type="ORF">B0E34_11395</name>
</gene>
<feature type="coiled-coil region" evidence="1">
    <location>
        <begin position="615"/>
        <end position="642"/>
    </location>
</feature>
<dbReference type="RefSeq" id="WP_228423064.1">
    <property type="nucleotide sequence ID" value="NZ_MVAG01000119.1"/>
</dbReference>
<comment type="caution">
    <text evidence="3">The sequence shown here is derived from an EMBL/GenBank/DDBJ whole genome shotgun (WGS) entry which is preliminary data.</text>
</comment>
<keyword evidence="1" id="KW-0175">Coiled coil</keyword>
<feature type="signal peptide" evidence="2">
    <location>
        <begin position="1"/>
        <end position="18"/>
    </location>
</feature>
<feature type="chain" id="PRO_5012984594" description="Peptidase S74 domain-containing protein" evidence="2">
    <location>
        <begin position="19"/>
        <end position="645"/>
    </location>
</feature>
<dbReference type="EMBL" id="MVAG01000119">
    <property type="protein sequence ID" value="OVE56921.1"/>
    <property type="molecule type" value="Genomic_DNA"/>
</dbReference>
<evidence type="ECO:0000256" key="2">
    <source>
        <dbReference type="SAM" id="SignalP"/>
    </source>
</evidence>
<keyword evidence="2" id="KW-0732">Signal</keyword>
<organism evidence="3 4">
    <name type="scientific">Chryseobacterium mucoviscidosis</name>
    <dbReference type="NCBI Taxonomy" id="1945581"/>
    <lineage>
        <taxon>Bacteria</taxon>
        <taxon>Pseudomonadati</taxon>
        <taxon>Bacteroidota</taxon>
        <taxon>Flavobacteriia</taxon>
        <taxon>Flavobacteriales</taxon>
        <taxon>Weeksellaceae</taxon>
        <taxon>Chryseobacterium group</taxon>
        <taxon>Chryseobacterium</taxon>
    </lineage>
</organism>
<dbReference type="AlphaFoldDB" id="A0A202BZK8"/>
<keyword evidence="4" id="KW-1185">Reference proteome</keyword>
<evidence type="ECO:0000256" key="1">
    <source>
        <dbReference type="SAM" id="Coils"/>
    </source>
</evidence>
<reference evidence="4" key="1">
    <citation type="submission" date="2017-02" db="EMBL/GenBank/DDBJ databases">
        <authorList>
            <person name="Tetz G."/>
            <person name="Tetz V."/>
        </authorList>
    </citation>
    <scope>NUCLEOTIDE SEQUENCE [LARGE SCALE GENOMIC DNA]</scope>
    <source>
        <strain evidence="4">VT16-26</strain>
    </source>
</reference>
<dbReference type="Proteomes" id="UP000196355">
    <property type="component" value="Unassembled WGS sequence"/>
</dbReference>
<protein>
    <recommendedName>
        <fullName evidence="5">Peptidase S74 domain-containing protein</fullName>
    </recommendedName>
</protein>
<evidence type="ECO:0000313" key="4">
    <source>
        <dbReference type="Proteomes" id="UP000196355"/>
    </source>
</evidence>
<evidence type="ECO:0000313" key="3">
    <source>
        <dbReference type="EMBL" id="OVE56921.1"/>
    </source>
</evidence>
<sequence length="645" mass="69589">MKKILLTISSLIAVFSSAQTWNTAGNSGTNSSTDFLGTIDAQPLIFRTNNSEKVRITLNGSVGVGTNTPTQKLDVNGSVIASERYNNGNDGSYYIKLNSNGYNIPIISYLESSGNTLFFGNPGGQYHSKTIIQGGNGDVVLEPHSASSAFVVKAGSGNVGVGTTTPDNVQNWDKVLDIYASAHSKLLVRSLNVKTGIFSHETWGGAVGRIGTESNHDLRLMAGYGNDVMTLNTIGNVGIGINNPSRKLTVNGDIYGVAASSLTFQDDARFTVTNANVPNLSTSLNTFSMPQYGIAAPNTTGSADLWISGNNGIRMFTNGNPNPQFNLINGNVGIGNITPQAKLDVSGDVRIANIPTSTSSTDQALVVDAQGFVKRGSITNSLQSNNIYNNILYYHSGCAVINNGVKIKTNIPFPASGSGGEMPTVNIEGFAYGESKTIGININWYVWQNEFYLASNVSSYGGYTPIVKLANENGKVVIFLDDKTYCINFGVKAIGGGDPSYYQGWTIADEPITGSNTKTLAYKNAFGNVKVDGKLEAKEIKVTLTPTADFVFEKEYGLPKLEEVEKFVKENKHLPEIASAKEMEKEGVNVGEFQIKLLQKIEELTLYSIDLNKKNKEQEALIKSQTDILKSLNERLEKIEKTKQK</sequence>
<evidence type="ECO:0008006" key="5">
    <source>
        <dbReference type="Google" id="ProtNLM"/>
    </source>
</evidence>